<accession>A0A8J8STV6</accession>
<evidence type="ECO:0000313" key="1">
    <source>
        <dbReference type="EMBL" id="TNV70772.1"/>
    </source>
</evidence>
<gene>
    <name evidence="1" type="ORF">FGO68_gene497</name>
</gene>
<keyword evidence="2" id="KW-1185">Reference proteome</keyword>
<comment type="caution">
    <text evidence="1">The sequence shown here is derived from an EMBL/GenBank/DDBJ whole genome shotgun (WGS) entry which is preliminary data.</text>
</comment>
<dbReference type="Proteomes" id="UP000785679">
    <property type="component" value="Unassembled WGS sequence"/>
</dbReference>
<reference evidence="1" key="1">
    <citation type="submission" date="2019-06" db="EMBL/GenBank/DDBJ databases">
        <authorList>
            <person name="Zheng W."/>
        </authorList>
    </citation>
    <scope>NUCLEOTIDE SEQUENCE</scope>
    <source>
        <strain evidence="1">QDHG01</strain>
    </source>
</reference>
<evidence type="ECO:0000313" key="2">
    <source>
        <dbReference type="Proteomes" id="UP000785679"/>
    </source>
</evidence>
<proteinExistence type="predicted"/>
<name>A0A8J8STV6_HALGN</name>
<organism evidence="1 2">
    <name type="scientific">Halteria grandinella</name>
    <dbReference type="NCBI Taxonomy" id="5974"/>
    <lineage>
        <taxon>Eukaryota</taxon>
        <taxon>Sar</taxon>
        <taxon>Alveolata</taxon>
        <taxon>Ciliophora</taxon>
        <taxon>Intramacronucleata</taxon>
        <taxon>Spirotrichea</taxon>
        <taxon>Stichotrichia</taxon>
        <taxon>Sporadotrichida</taxon>
        <taxon>Halteriidae</taxon>
        <taxon>Halteria</taxon>
    </lineage>
</organism>
<dbReference type="AlphaFoldDB" id="A0A8J8STV6"/>
<protein>
    <submittedName>
        <fullName evidence="1">Uncharacterized protein</fullName>
    </submittedName>
</protein>
<sequence>MSGCAGNAPSSAHAPYGKKQVTPIMRVELSETIRNLRTMALSQKKCSKLNLGLSVTNDYQIIRNRSLRVAVRMSGVNGLPIELPIFAHGFPIKTSKSATGYVITCTSKMQKGERSFNLRPPNWQKSRPISRRYCGYA</sequence>
<dbReference type="EMBL" id="RRYP01032969">
    <property type="protein sequence ID" value="TNV70772.1"/>
    <property type="molecule type" value="Genomic_DNA"/>
</dbReference>